<comment type="subcellular location">
    <subcellularLocation>
        <location evidence="1">Mitochondrion</location>
    </subcellularLocation>
</comment>
<dbReference type="PANTHER" id="PTHR11606:SF7">
    <property type="entry name" value="GLUTAMATE DEHYDROGENASE"/>
    <property type="match status" value="1"/>
</dbReference>
<dbReference type="EMBL" id="ACPB03005502">
    <property type="status" value="NOT_ANNOTATED_CDS"/>
    <property type="molecule type" value="Genomic_DNA"/>
</dbReference>
<dbReference type="STRING" id="13249.T1HER2"/>
<dbReference type="InParanoid" id="T1HER2"/>
<dbReference type="EnsemblMetazoa" id="RPRC002534-RA">
    <property type="protein sequence ID" value="RPRC002534-PA"/>
    <property type="gene ID" value="RPRC002534"/>
</dbReference>
<evidence type="ECO:0000313" key="10">
    <source>
        <dbReference type="EnsemblMetazoa" id="RPRC002534-PA"/>
    </source>
</evidence>
<dbReference type="InterPro" id="IPR036291">
    <property type="entry name" value="NAD(P)-bd_dom_sf"/>
</dbReference>
<dbReference type="PRINTS" id="PR00082">
    <property type="entry name" value="GLFDHDRGNASE"/>
</dbReference>
<accession>T1HER2</accession>
<organism evidence="10 11">
    <name type="scientific">Rhodnius prolixus</name>
    <name type="common">Triatomid bug</name>
    <dbReference type="NCBI Taxonomy" id="13249"/>
    <lineage>
        <taxon>Eukaryota</taxon>
        <taxon>Metazoa</taxon>
        <taxon>Ecdysozoa</taxon>
        <taxon>Arthropoda</taxon>
        <taxon>Hexapoda</taxon>
        <taxon>Insecta</taxon>
        <taxon>Pterygota</taxon>
        <taxon>Neoptera</taxon>
        <taxon>Paraneoptera</taxon>
        <taxon>Hemiptera</taxon>
        <taxon>Heteroptera</taxon>
        <taxon>Panheteroptera</taxon>
        <taxon>Cimicomorpha</taxon>
        <taxon>Reduviidae</taxon>
        <taxon>Triatominae</taxon>
        <taxon>Rhodnius</taxon>
    </lineage>
</organism>
<evidence type="ECO:0000256" key="3">
    <source>
        <dbReference type="ARBA" id="ARBA00023002"/>
    </source>
</evidence>
<dbReference type="PIRSF" id="PIRSF000185">
    <property type="entry name" value="Glu_DH"/>
    <property type="match status" value="1"/>
</dbReference>
<dbReference type="SUPFAM" id="SSF51735">
    <property type="entry name" value="NAD(P)-binding Rossmann-fold domains"/>
    <property type="match status" value="1"/>
</dbReference>
<dbReference type="InterPro" id="IPR006095">
    <property type="entry name" value="Glu/Leu/Phe/Val/Trp_DH"/>
</dbReference>
<dbReference type="SUPFAM" id="SSF53223">
    <property type="entry name" value="Aminoacid dehydrogenase-like, N-terminal domain"/>
    <property type="match status" value="1"/>
</dbReference>
<evidence type="ECO:0000256" key="1">
    <source>
        <dbReference type="ARBA" id="ARBA00004173"/>
    </source>
</evidence>
<dbReference type="GO" id="GO:0006538">
    <property type="term" value="P:L-glutamate catabolic process"/>
    <property type="evidence" value="ECO:0007669"/>
    <property type="project" value="TreeGrafter"/>
</dbReference>
<dbReference type="Gene3D" id="1.10.287.140">
    <property type="match status" value="1"/>
</dbReference>
<proteinExistence type="inferred from homology"/>
<dbReference type="Pfam" id="PF00208">
    <property type="entry name" value="ELFV_dehydrog"/>
    <property type="match status" value="1"/>
</dbReference>
<reference evidence="10" key="1">
    <citation type="submission" date="2015-05" db="UniProtKB">
        <authorList>
            <consortium name="EnsemblMetazoa"/>
        </authorList>
    </citation>
    <scope>IDENTIFICATION</scope>
</reference>
<evidence type="ECO:0000256" key="4">
    <source>
        <dbReference type="ARBA" id="ARBA00023128"/>
    </source>
</evidence>
<feature type="domain" description="Glutamate/phenylalanine/leucine/valine/L-tryptophan dehydrogenase C-terminal" evidence="9">
    <location>
        <begin position="220"/>
        <end position="519"/>
    </location>
</feature>
<dbReference type="Gene3D" id="3.40.50.10860">
    <property type="entry name" value="Leucine Dehydrogenase, chain A, domain 1"/>
    <property type="match status" value="1"/>
</dbReference>
<protein>
    <recommendedName>
        <fullName evidence="7">Glutamate dehydrogenase</fullName>
    </recommendedName>
</protein>
<dbReference type="VEuPathDB" id="VectorBase:RPRC002534"/>
<evidence type="ECO:0000256" key="7">
    <source>
        <dbReference type="PIRNR" id="PIRNR000185"/>
    </source>
</evidence>
<evidence type="ECO:0000256" key="8">
    <source>
        <dbReference type="RuleBase" id="RU004417"/>
    </source>
</evidence>
<evidence type="ECO:0000256" key="2">
    <source>
        <dbReference type="ARBA" id="ARBA00006382"/>
    </source>
</evidence>
<dbReference type="FunFam" id="3.40.50.720:FF:000100">
    <property type="entry name" value="Glutamate dehydrogenase 1, mitochondrial"/>
    <property type="match status" value="1"/>
</dbReference>
<sequence length="522" mass="57588">MPDHVKKAESAEDPTVNDMILYYFHRAIDHIKPNLRKIVDEERLLLSDELKKFRVEGILKLISNCTFLAEITYPVKTDCGGYDHITAYKVHHCMHKTPMFGGILLHPCITLEDVMGLSALNTFKSALLSIPFGGSQGAIRVDPEDYTDNDIQKITRRYIVELLKKNVIGPGIDCGLNDMNVGHQEISWMTDAYLKTFGSTDINASAIMTGKPTFGGGIHGKMSSVGWGIFYFLDCLLNKEFILEATCIEPGWKGKTFIVEGFGKVGRNAALCLKNAGAKMVGVIEKDSSIFDANGLDPQDLAAYKFTKKGLKGYPKGKAVPEGEIRSSECDILLLCAWHKSIKKSNADSIKAKIVVEGADAPITPAADKILRDKKILVVPDVCASGGSVASSYIEWLKNVQHVTFGRLPSSVERGCFYHILLSIVRFLTQFGKNLSAMNESLKKSVGEKASILLSEENRQKFFNTSEKDIIRRTLAKNLTDSACMVTKSAQEHKLGTNLRIAAYCKAIIRVFKSYQAAGLTV</sequence>
<evidence type="ECO:0000256" key="6">
    <source>
        <dbReference type="ARBA" id="ARBA00048577"/>
    </source>
</evidence>
<evidence type="ECO:0000256" key="5">
    <source>
        <dbReference type="ARBA" id="ARBA00047867"/>
    </source>
</evidence>
<comment type="catalytic activity">
    <reaction evidence="5">
        <text>L-glutamate + NAD(+) + H2O = 2-oxoglutarate + NH4(+) + NADH + H(+)</text>
        <dbReference type="Rhea" id="RHEA:15133"/>
        <dbReference type="ChEBI" id="CHEBI:15377"/>
        <dbReference type="ChEBI" id="CHEBI:15378"/>
        <dbReference type="ChEBI" id="CHEBI:16810"/>
        <dbReference type="ChEBI" id="CHEBI:28938"/>
        <dbReference type="ChEBI" id="CHEBI:29985"/>
        <dbReference type="ChEBI" id="CHEBI:57540"/>
        <dbReference type="ChEBI" id="CHEBI:57945"/>
        <dbReference type="EC" id="1.4.1.3"/>
    </reaction>
</comment>
<comment type="similarity">
    <text evidence="2 7 8">Belongs to the Glu/Leu/Phe/Val dehydrogenases family.</text>
</comment>
<dbReference type="PANTHER" id="PTHR11606">
    <property type="entry name" value="GLUTAMATE DEHYDROGENASE"/>
    <property type="match status" value="1"/>
</dbReference>
<keyword evidence="11" id="KW-1185">Reference proteome</keyword>
<dbReference type="eggNOG" id="KOG2250">
    <property type="taxonomic scope" value="Eukaryota"/>
</dbReference>
<dbReference type="Proteomes" id="UP000015103">
    <property type="component" value="Unassembled WGS sequence"/>
</dbReference>
<comment type="catalytic activity">
    <reaction evidence="6">
        <text>L-glutamate + NADP(+) + H2O = 2-oxoglutarate + NH4(+) + NADPH + H(+)</text>
        <dbReference type="Rhea" id="RHEA:11612"/>
        <dbReference type="ChEBI" id="CHEBI:15377"/>
        <dbReference type="ChEBI" id="CHEBI:15378"/>
        <dbReference type="ChEBI" id="CHEBI:16810"/>
        <dbReference type="ChEBI" id="CHEBI:28938"/>
        <dbReference type="ChEBI" id="CHEBI:29985"/>
        <dbReference type="ChEBI" id="CHEBI:57783"/>
        <dbReference type="ChEBI" id="CHEBI:58349"/>
        <dbReference type="EC" id="1.4.1.3"/>
    </reaction>
</comment>
<dbReference type="AlphaFoldDB" id="T1HER2"/>
<evidence type="ECO:0000259" key="9">
    <source>
        <dbReference type="SMART" id="SM00839"/>
    </source>
</evidence>
<dbReference type="GO" id="GO:0005739">
    <property type="term" value="C:mitochondrion"/>
    <property type="evidence" value="ECO:0007669"/>
    <property type="project" value="UniProtKB-SubCell"/>
</dbReference>
<keyword evidence="3 7" id="KW-0560">Oxidoreductase</keyword>
<dbReference type="GO" id="GO:0004352">
    <property type="term" value="F:glutamate dehydrogenase (NAD+) activity"/>
    <property type="evidence" value="ECO:0007669"/>
    <property type="project" value="TreeGrafter"/>
</dbReference>
<evidence type="ECO:0000313" key="11">
    <source>
        <dbReference type="Proteomes" id="UP000015103"/>
    </source>
</evidence>
<dbReference type="InterPro" id="IPR006096">
    <property type="entry name" value="Glu/Leu/Phe/Val/Trp_DH_C"/>
</dbReference>
<dbReference type="InterPro" id="IPR014362">
    <property type="entry name" value="Glu_DH"/>
</dbReference>
<dbReference type="InterPro" id="IPR006097">
    <property type="entry name" value="Glu/Leu/Phe/Val/Trp_DH_dimer"/>
</dbReference>
<dbReference type="SMART" id="SM00839">
    <property type="entry name" value="ELFV_dehydrog"/>
    <property type="match status" value="1"/>
</dbReference>
<dbReference type="InterPro" id="IPR046346">
    <property type="entry name" value="Aminoacid_DH-like_N_sf"/>
</dbReference>
<dbReference type="HOGENOM" id="CLU_025763_1_0_1"/>
<dbReference type="Gene3D" id="3.40.50.720">
    <property type="entry name" value="NAD(P)-binding Rossmann-like Domain"/>
    <property type="match status" value="1"/>
</dbReference>
<keyword evidence="4" id="KW-0496">Mitochondrion</keyword>
<name>T1HER2_RHOPR</name>
<dbReference type="Pfam" id="PF02812">
    <property type="entry name" value="ELFV_dehydrog_N"/>
    <property type="match status" value="1"/>
</dbReference>